<organism evidence="1">
    <name type="scientific">Candidatus Kentrum sp. LFY</name>
    <dbReference type="NCBI Taxonomy" id="2126342"/>
    <lineage>
        <taxon>Bacteria</taxon>
        <taxon>Pseudomonadati</taxon>
        <taxon>Pseudomonadota</taxon>
        <taxon>Gammaproteobacteria</taxon>
        <taxon>Candidatus Kentrum</taxon>
    </lineage>
</organism>
<evidence type="ECO:0000313" key="1">
    <source>
        <dbReference type="EMBL" id="VFJ99697.1"/>
    </source>
</evidence>
<dbReference type="EMBL" id="CAADFH010000104">
    <property type="protein sequence ID" value="VFJ99697.1"/>
    <property type="molecule type" value="Genomic_DNA"/>
</dbReference>
<gene>
    <name evidence="1" type="ORF">BECKLFY1418A_GA0070994_11041</name>
</gene>
<name>A0A450V4I8_9GAMM</name>
<protein>
    <submittedName>
        <fullName evidence="1">Uncharacterized protein</fullName>
    </submittedName>
</protein>
<reference evidence="1" key="1">
    <citation type="submission" date="2019-02" db="EMBL/GenBank/DDBJ databases">
        <authorList>
            <person name="Gruber-Vodicka R. H."/>
            <person name="Seah K. B. B."/>
        </authorList>
    </citation>
    <scope>NUCLEOTIDE SEQUENCE</scope>
    <source>
        <strain evidence="1">BECK_M6</strain>
    </source>
</reference>
<accession>A0A450V4I8</accession>
<proteinExistence type="predicted"/>
<sequence>MMMSRPSRLTRPFIFKFLKNKNSEQTGACDKTHPVSALARSANMFTGLLLLLTPILGHAADGYRDLFARMEARQARLESFMYGPNNCLGERIDGLIEINGNCGSDARTLANLENQDRYALHLLMSAELGISPEDVGRERAKRNQDRYRAGVQREIQLANGRVTWWNGHPPCPCENDISRILTLSNARIHRQPDSASPVARDNLRQYEGYGVIDSTQDANGETWFEITGEYVPKNKPVNWSPASLGWIARSDVIPWRRALAMRFTPMLNRKPSVFFDQDSALLDLIDTSPAERSRRLRDIRDRFDSGQPVGNGVIALEPSIDASQENAIFYPVLDFHGSSSGGKIRLEGSVSRGLFAPSHKP</sequence>
<dbReference type="AlphaFoldDB" id="A0A450V4I8"/>